<dbReference type="InterPro" id="IPR013983">
    <property type="entry name" value="Ald_Fedxn_OxRdtase_N"/>
</dbReference>
<dbReference type="GO" id="GO:0051536">
    <property type="term" value="F:iron-sulfur cluster binding"/>
    <property type="evidence" value="ECO:0007669"/>
    <property type="project" value="InterPro"/>
</dbReference>
<evidence type="ECO:0000259" key="1">
    <source>
        <dbReference type="SMART" id="SM00790"/>
    </source>
</evidence>
<feature type="non-terminal residue" evidence="2">
    <location>
        <position position="149"/>
    </location>
</feature>
<dbReference type="AlphaFoldDB" id="X0V358"/>
<organism evidence="2">
    <name type="scientific">marine sediment metagenome</name>
    <dbReference type="NCBI Taxonomy" id="412755"/>
    <lineage>
        <taxon>unclassified sequences</taxon>
        <taxon>metagenomes</taxon>
        <taxon>ecological metagenomes</taxon>
    </lineage>
</organism>
<dbReference type="GO" id="GO:0016625">
    <property type="term" value="F:oxidoreductase activity, acting on the aldehyde or oxo group of donors, iron-sulfur protein as acceptor"/>
    <property type="evidence" value="ECO:0007669"/>
    <property type="project" value="InterPro"/>
</dbReference>
<dbReference type="EMBL" id="BARS01022241">
    <property type="protein sequence ID" value="GAG12559.1"/>
    <property type="molecule type" value="Genomic_DNA"/>
</dbReference>
<feature type="domain" description="Aldehyde ferredoxin oxidoreductase N-terminal" evidence="1">
    <location>
        <begin position="5"/>
        <end position="149"/>
    </location>
</feature>
<comment type="caution">
    <text evidence="2">The sequence shown here is derived from an EMBL/GenBank/DDBJ whole genome shotgun (WGS) entry which is preliminary data.</text>
</comment>
<gene>
    <name evidence="2" type="ORF">S01H1_35587</name>
</gene>
<proteinExistence type="predicted"/>
<evidence type="ECO:0000313" key="2">
    <source>
        <dbReference type="EMBL" id="GAG12559.1"/>
    </source>
</evidence>
<dbReference type="SMART" id="SM00790">
    <property type="entry name" value="AFOR_N"/>
    <property type="match status" value="1"/>
</dbReference>
<accession>X0V358</accession>
<dbReference type="InterPro" id="IPR051919">
    <property type="entry name" value="W-dependent_AOR"/>
</dbReference>
<dbReference type="Gene3D" id="3.60.9.10">
    <property type="entry name" value="Aldehyde ferredoxin oxidoreductase, N-terminal domain"/>
    <property type="match status" value="1"/>
</dbReference>
<sequence length="149" mass="16470">MFYGWMGTNLEVDLSRGNIEKVEGDRKVYENHLGGKGTNAKIFWDRVPPEVAPFSADNLLIVGTGVLTGTIVPSANRGVFTFKSPQTGLHMHSSLGGFWPTELKHAGYDSIVIRGKSPSPVYLWINDDTIELRDAAHLWGKGTQETIRN</sequence>
<dbReference type="SUPFAM" id="SSF56228">
    <property type="entry name" value="Aldehyde ferredoxin oxidoreductase, N-terminal domain"/>
    <property type="match status" value="1"/>
</dbReference>
<dbReference type="PANTHER" id="PTHR30038">
    <property type="entry name" value="ALDEHYDE FERREDOXIN OXIDOREDUCTASE"/>
    <property type="match status" value="1"/>
</dbReference>
<dbReference type="PANTHER" id="PTHR30038:SF7">
    <property type="entry name" value="TUNGSTEN-CONTAINING GLYCERALDEHYDE-3-PHOSPHATE:FERREDOXIN OXIDOREDUCTASE"/>
    <property type="match status" value="1"/>
</dbReference>
<name>X0V358_9ZZZZ</name>
<dbReference type="InterPro" id="IPR036503">
    <property type="entry name" value="Ald_Fedxn_OxRdtase_N_sf"/>
</dbReference>
<reference evidence="2" key="1">
    <citation type="journal article" date="2014" name="Front. Microbiol.">
        <title>High frequency of phylogenetically diverse reductive dehalogenase-homologous genes in deep subseafloor sedimentary metagenomes.</title>
        <authorList>
            <person name="Kawai M."/>
            <person name="Futagami T."/>
            <person name="Toyoda A."/>
            <person name="Takaki Y."/>
            <person name="Nishi S."/>
            <person name="Hori S."/>
            <person name="Arai W."/>
            <person name="Tsubouchi T."/>
            <person name="Morono Y."/>
            <person name="Uchiyama I."/>
            <person name="Ito T."/>
            <person name="Fujiyama A."/>
            <person name="Inagaki F."/>
            <person name="Takami H."/>
        </authorList>
    </citation>
    <scope>NUCLEOTIDE SEQUENCE</scope>
    <source>
        <strain evidence="2">Expedition CK06-06</strain>
    </source>
</reference>
<protein>
    <recommendedName>
        <fullName evidence="1">Aldehyde ferredoxin oxidoreductase N-terminal domain-containing protein</fullName>
    </recommendedName>
</protein>
<dbReference type="Pfam" id="PF02730">
    <property type="entry name" value="AFOR_N"/>
    <property type="match status" value="1"/>
</dbReference>